<reference evidence="1" key="1">
    <citation type="submission" date="2019-08" db="EMBL/GenBank/DDBJ databases">
        <authorList>
            <person name="Kucharzyk K."/>
            <person name="Murdoch R.W."/>
            <person name="Higgins S."/>
            <person name="Loffler F."/>
        </authorList>
    </citation>
    <scope>NUCLEOTIDE SEQUENCE</scope>
</reference>
<gene>
    <name evidence="1" type="ORF">SDC9_159071</name>
</gene>
<organism evidence="1">
    <name type="scientific">bioreactor metagenome</name>
    <dbReference type="NCBI Taxonomy" id="1076179"/>
    <lineage>
        <taxon>unclassified sequences</taxon>
        <taxon>metagenomes</taxon>
        <taxon>ecological metagenomes</taxon>
    </lineage>
</organism>
<sequence length="108" mass="12329">MLFGPVALHVFRPQSLPVIQIGSHKRHNRAALPGYRRRVKIIRSDFQPMDCDAGRRLDFFGRVKGIGIGYSKRVFQAEGHNGDGFEEGGRFEQRVKLLMRIFPAKHAI</sequence>
<accession>A0A645FHN7</accession>
<dbReference type="EMBL" id="VSSQ01058016">
    <property type="protein sequence ID" value="MPN11763.1"/>
    <property type="molecule type" value="Genomic_DNA"/>
</dbReference>
<dbReference type="AlphaFoldDB" id="A0A645FHN7"/>
<comment type="caution">
    <text evidence="1">The sequence shown here is derived from an EMBL/GenBank/DDBJ whole genome shotgun (WGS) entry which is preliminary data.</text>
</comment>
<proteinExistence type="predicted"/>
<protein>
    <submittedName>
        <fullName evidence="1">Uncharacterized protein</fullName>
    </submittedName>
</protein>
<evidence type="ECO:0000313" key="1">
    <source>
        <dbReference type="EMBL" id="MPN11763.1"/>
    </source>
</evidence>
<name>A0A645FHN7_9ZZZZ</name>